<dbReference type="AlphaFoldDB" id="A0A182V144"/>
<reference evidence="2" key="1">
    <citation type="submission" date="2020-05" db="UniProtKB">
        <authorList>
            <consortium name="EnsemblMetazoa"/>
        </authorList>
    </citation>
    <scope>IDENTIFICATION</scope>
    <source>
        <strain evidence="2">MAF</strain>
    </source>
</reference>
<evidence type="ECO:0000256" key="1">
    <source>
        <dbReference type="SAM" id="MobiDB-lite"/>
    </source>
</evidence>
<dbReference type="VEuPathDB" id="VectorBase:AMEM007109"/>
<name>A0A182V144_ANOME</name>
<organism evidence="2 3">
    <name type="scientific">Anopheles merus</name>
    <name type="common">Mosquito</name>
    <dbReference type="NCBI Taxonomy" id="30066"/>
    <lineage>
        <taxon>Eukaryota</taxon>
        <taxon>Metazoa</taxon>
        <taxon>Ecdysozoa</taxon>
        <taxon>Arthropoda</taxon>
        <taxon>Hexapoda</taxon>
        <taxon>Insecta</taxon>
        <taxon>Pterygota</taxon>
        <taxon>Neoptera</taxon>
        <taxon>Endopterygota</taxon>
        <taxon>Diptera</taxon>
        <taxon>Nematocera</taxon>
        <taxon>Culicoidea</taxon>
        <taxon>Culicidae</taxon>
        <taxon>Anophelinae</taxon>
        <taxon>Anopheles</taxon>
    </lineage>
</organism>
<dbReference type="Proteomes" id="UP000075903">
    <property type="component" value="Unassembled WGS sequence"/>
</dbReference>
<feature type="region of interest" description="Disordered" evidence="1">
    <location>
        <begin position="77"/>
        <end position="98"/>
    </location>
</feature>
<sequence>MELPPGISSQTEFHPRPVLHAVRSFALVALPQAKRPAFDVAGKIRNRDRDFRATIVKTDHVIPGMVGAADCTPCEDTSAPQAVPSVRGRKAKQHGSPRLTYHPFDMALAMWQAARPERCYRGPGSSRNGKFNQL</sequence>
<proteinExistence type="predicted"/>
<accession>A0A182V144</accession>
<keyword evidence="3" id="KW-1185">Reference proteome</keyword>
<evidence type="ECO:0000313" key="3">
    <source>
        <dbReference type="Proteomes" id="UP000075903"/>
    </source>
</evidence>
<dbReference type="EnsemblMetazoa" id="AMEM007109-RA">
    <property type="protein sequence ID" value="AMEM007109-PA"/>
    <property type="gene ID" value="AMEM007109"/>
</dbReference>
<evidence type="ECO:0000313" key="2">
    <source>
        <dbReference type="EnsemblMetazoa" id="AMEM007109-PA"/>
    </source>
</evidence>
<protein>
    <submittedName>
        <fullName evidence="2">Uncharacterized protein</fullName>
    </submittedName>
</protein>